<dbReference type="STRING" id="1830138.SAMN05443507_1503"/>
<dbReference type="PROSITE" id="PS50206">
    <property type="entry name" value="RHODANESE_3"/>
    <property type="match status" value="1"/>
</dbReference>
<dbReference type="Pfam" id="PF00581">
    <property type="entry name" value="Rhodanese"/>
    <property type="match status" value="1"/>
</dbReference>
<reference evidence="3" key="1">
    <citation type="submission" date="2016-11" db="EMBL/GenBank/DDBJ databases">
        <authorList>
            <person name="Varghese N."/>
            <person name="Submissions S."/>
        </authorList>
    </citation>
    <scope>NUCLEOTIDE SEQUENCE [LARGE SCALE GENOMIC DNA]</scope>
    <source>
        <strain evidence="3">USBA-503</strain>
    </source>
</reference>
<feature type="domain" description="Rhodanese" evidence="1">
    <location>
        <begin position="43"/>
        <end position="127"/>
    </location>
</feature>
<keyword evidence="2" id="KW-0808">Transferase</keyword>
<keyword evidence="3" id="KW-1185">Reference proteome</keyword>
<dbReference type="PANTHER" id="PTHR43031:SF17">
    <property type="entry name" value="SULFURTRANSFERASE YTWF-RELATED"/>
    <property type="match status" value="1"/>
</dbReference>
<evidence type="ECO:0000313" key="3">
    <source>
        <dbReference type="Proteomes" id="UP000184016"/>
    </source>
</evidence>
<dbReference type="Gene3D" id="3.40.250.10">
    <property type="entry name" value="Rhodanese-like domain"/>
    <property type="match status" value="1"/>
</dbReference>
<protein>
    <submittedName>
        <fullName evidence="2">Rhodanese-related sulfurtransferase</fullName>
    </submittedName>
</protein>
<dbReference type="PANTHER" id="PTHR43031">
    <property type="entry name" value="FAD-DEPENDENT OXIDOREDUCTASE"/>
    <property type="match status" value="1"/>
</dbReference>
<dbReference type="OrthoDB" id="9800872at2"/>
<sequence>MENIIWIILLIVVLFMVIRRVLPTKGISSIQAEELQNYLQRKNTDRPEFIDVREPHEFSSGHIPGFRNIPLSKLGSSTDQLPKDKEIVVMCRSGMRSMQAARILKKKGFSKVINVSGGIMAWRGKTTK</sequence>
<name>A0A1M6YEJ4_9BACL</name>
<dbReference type="RefSeq" id="WP_072875450.1">
    <property type="nucleotide sequence ID" value="NZ_FRAF01000050.1"/>
</dbReference>
<dbReference type="SMART" id="SM00450">
    <property type="entry name" value="RHOD"/>
    <property type="match status" value="1"/>
</dbReference>
<dbReference type="InterPro" id="IPR050229">
    <property type="entry name" value="GlpE_sulfurtransferase"/>
</dbReference>
<proteinExistence type="predicted"/>
<dbReference type="AlphaFoldDB" id="A0A1M6YEJ4"/>
<dbReference type="GO" id="GO:0016740">
    <property type="term" value="F:transferase activity"/>
    <property type="evidence" value="ECO:0007669"/>
    <property type="project" value="UniProtKB-KW"/>
</dbReference>
<dbReference type="Proteomes" id="UP000184016">
    <property type="component" value="Unassembled WGS sequence"/>
</dbReference>
<evidence type="ECO:0000259" key="1">
    <source>
        <dbReference type="PROSITE" id="PS50206"/>
    </source>
</evidence>
<organism evidence="2 3">
    <name type="scientific">Alicyclobacillus tolerans</name>
    <dbReference type="NCBI Taxonomy" id="90970"/>
    <lineage>
        <taxon>Bacteria</taxon>
        <taxon>Bacillati</taxon>
        <taxon>Bacillota</taxon>
        <taxon>Bacilli</taxon>
        <taxon>Bacillales</taxon>
        <taxon>Alicyclobacillaceae</taxon>
        <taxon>Alicyclobacillus</taxon>
    </lineage>
</organism>
<dbReference type="CDD" id="cd00158">
    <property type="entry name" value="RHOD"/>
    <property type="match status" value="1"/>
</dbReference>
<evidence type="ECO:0000313" key="2">
    <source>
        <dbReference type="EMBL" id="SHL16533.1"/>
    </source>
</evidence>
<dbReference type="InterPro" id="IPR001763">
    <property type="entry name" value="Rhodanese-like_dom"/>
</dbReference>
<dbReference type="EMBL" id="FRAF01000050">
    <property type="protein sequence ID" value="SHL16533.1"/>
    <property type="molecule type" value="Genomic_DNA"/>
</dbReference>
<dbReference type="SUPFAM" id="SSF52821">
    <property type="entry name" value="Rhodanese/Cell cycle control phosphatase"/>
    <property type="match status" value="1"/>
</dbReference>
<accession>A0A1M6YEJ4</accession>
<gene>
    <name evidence="2" type="ORF">SAMN05443507_1503</name>
</gene>
<dbReference type="InterPro" id="IPR036873">
    <property type="entry name" value="Rhodanese-like_dom_sf"/>
</dbReference>